<dbReference type="GO" id="GO:0005085">
    <property type="term" value="F:guanyl-nucleotide exchange factor activity"/>
    <property type="evidence" value="ECO:0007669"/>
    <property type="project" value="InterPro"/>
</dbReference>
<name>A0AAV9JCQ8_9PEZI</name>
<dbReference type="InterPro" id="IPR011989">
    <property type="entry name" value="ARM-like"/>
</dbReference>
<dbReference type="PANTHER" id="PTHR10957">
    <property type="entry name" value="RAP1 GTPASE-GDP DISSOCIATION STIMULATOR 1"/>
    <property type="match status" value="1"/>
</dbReference>
<comment type="caution">
    <text evidence="1">The sequence shown here is derived from an EMBL/GenBank/DDBJ whole genome shotgun (WGS) entry which is preliminary data.</text>
</comment>
<dbReference type="Proteomes" id="UP001324427">
    <property type="component" value="Unassembled WGS sequence"/>
</dbReference>
<keyword evidence="2" id="KW-1185">Reference proteome</keyword>
<dbReference type="EMBL" id="JAVFHQ010000040">
    <property type="protein sequence ID" value="KAK4542592.1"/>
    <property type="molecule type" value="Genomic_DNA"/>
</dbReference>
<dbReference type="AlphaFoldDB" id="A0AAV9JCQ8"/>
<gene>
    <name evidence="1" type="ORF">LTR36_006640</name>
</gene>
<proteinExistence type="predicted"/>
<evidence type="ECO:0000313" key="2">
    <source>
        <dbReference type="Proteomes" id="UP001324427"/>
    </source>
</evidence>
<dbReference type="Gene3D" id="1.25.10.10">
    <property type="entry name" value="Leucine-rich Repeat Variant"/>
    <property type="match status" value="2"/>
</dbReference>
<accession>A0AAV9JCQ8</accession>
<dbReference type="InterPro" id="IPR040144">
    <property type="entry name" value="RAP1GDS1"/>
</dbReference>
<dbReference type="InterPro" id="IPR016024">
    <property type="entry name" value="ARM-type_fold"/>
</dbReference>
<organism evidence="1 2">
    <name type="scientific">Oleoguttula mirabilis</name>
    <dbReference type="NCBI Taxonomy" id="1507867"/>
    <lineage>
        <taxon>Eukaryota</taxon>
        <taxon>Fungi</taxon>
        <taxon>Dikarya</taxon>
        <taxon>Ascomycota</taxon>
        <taxon>Pezizomycotina</taxon>
        <taxon>Dothideomycetes</taxon>
        <taxon>Dothideomycetidae</taxon>
        <taxon>Mycosphaerellales</taxon>
        <taxon>Teratosphaeriaceae</taxon>
        <taxon>Oleoguttula</taxon>
    </lineage>
</organism>
<sequence length="482" mass="53045">MSSQTQELEQALQALRLQTANTAEATQAVSTLAENSRSDPDVRLQLSDPQVLQKLVGFVEYSVNRHPTTTSSALRCIGNACIDNDEARATLTNLGFSWARQCLHGDDEVLWLAVKALYNICSEYDAAQLQCYREHIHYELIDMCASPLALGSDDRSLLIDLLFWITSQKANVPEEAASEPLPAETLLRLLNLPYYHLIKADLDDLATILEIGLTFLRDASTQTQIVGHHWAGYVWQMLQDVESKIALRELSGQGPPETKEVLKPYSASLIWTLSDIAANPKFAETYNLDDGWINALIQTIKEEAAEFFTNFETDIVDQSELGARLYREARQTRGNPEGTDPISGGQRLVCAACQIIGNLLWALPSDQATPLVEEAAIHVALWRMLVVPDGVNDEDLLHSAASLLVQLTRPSQHVRELIGADEKAKDALTALCGHKTPQIKQIGVKLLRALGRDCPLNQERFGSLAADLTVAAAEDAPMVNGA</sequence>
<protein>
    <submittedName>
        <fullName evidence="1">Uncharacterized protein</fullName>
    </submittedName>
</protein>
<evidence type="ECO:0000313" key="1">
    <source>
        <dbReference type="EMBL" id="KAK4542592.1"/>
    </source>
</evidence>
<dbReference type="SUPFAM" id="SSF48371">
    <property type="entry name" value="ARM repeat"/>
    <property type="match status" value="1"/>
</dbReference>
<reference evidence="1 2" key="1">
    <citation type="submission" date="2021-11" db="EMBL/GenBank/DDBJ databases">
        <title>Black yeast isolated from Biological Soil Crust.</title>
        <authorList>
            <person name="Kurbessoian T."/>
        </authorList>
    </citation>
    <scope>NUCLEOTIDE SEQUENCE [LARGE SCALE GENOMIC DNA]</scope>
    <source>
        <strain evidence="1 2">CCFEE 5522</strain>
    </source>
</reference>